<dbReference type="Gene3D" id="2.30.320.10">
    <property type="entry name" value="YwqG-like"/>
    <property type="match status" value="1"/>
</dbReference>
<reference evidence="1 2" key="1">
    <citation type="submission" date="2024-06" db="EMBL/GenBank/DDBJ databases">
        <title>The Natural Products Discovery Center: Release of the First 8490 Sequenced Strains for Exploring Actinobacteria Biosynthetic Diversity.</title>
        <authorList>
            <person name="Kalkreuter E."/>
            <person name="Kautsar S.A."/>
            <person name="Yang D."/>
            <person name="Bader C.D."/>
            <person name="Teijaro C.N."/>
            <person name="Fluegel L."/>
            <person name="Davis C.M."/>
            <person name="Simpson J.R."/>
            <person name="Lauterbach L."/>
            <person name="Steele A.D."/>
            <person name="Gui C."/>
            <person name="Meng S."/>
            <person name="Li G."/>
            <person name="Viehrig K."/>
            <person name="Ye F."/>
            <person name="Su P."/>
            <person name="Kiefer A.F."/>
            <person name="Nichols A."/>
            <person name="Cepeda A.J."/>
            <person name="Yan W."/>
            <person name="Fan B."/>
            <person name="Jiang Y."/>
            <person name="Adhikari A."/>
            <person name="Zheng C.-J."/>
            <person name="Schuster L."/>
            <person name="Cowan T.M."/>
            <person name="Smanski M.J."/>
            <person name="Chevrette M.G."/>
            <person name="De Carvalho L.P.S."/>
            <person name="Shen B."/>
        </authorList>
    </citation>
    <scope>NUCLEOTIDE SEQUENCE [LARGE SCALE GENOMIC DNA]</scope>
    <source>
        <strain evidence="1 2">NPDC048946</strain>
    </source>
</reference>
<name>A0ABV3DPY1_9ACTN</name>
<evidence type="ECO:0008006" key="3">
    <source>
        <dbReference type="Google" id="ProtNLM"/>
    </source>
</evidence>
<dbReference type="RefSeq" id="WP_358360254.1">
    <property type="nucleotide sequence ID" value="NZ_JBEZFP010000100.1"/>
</dbReference>
<protein>
    <recommendedName>
        <fullName evidence="3">DUF1963 domain-containing protein</fullName>
    </recommendedName>
</protein>
<comment type="caution">
    <text evidence="1">The sequence shown here is derived from an EMBL/GenBank/DDBJ whole genome shotgun (WGS) entry which is preliminary data.</text>
</comment>
<evidence type="ECO:0000313" key="2">
    <source>
        <dbReference type="Proteomes" id="UP001551482"/>
    </source>
</evidence>
<proteinExistence type="predicted"/>
<organism evidence="1 2">
    <name type="scientific">Streptodolium elevatio</name>
    <dbReference type="NCBI Taxonomy" id="3157996"/>
    <lineage>
        <taxon>Bacteria</taxon>
        <taxon>Bacillati</taxon>
        <taxon>Actinomycetota</taxon>
        <taxon>Actinomycetes</taxon>
        <taxon>Kitasatosporales</taxon>
        <taxon>Streptomycetaceae</taxon>
        <taxon>Streptodolium</taxon>
    </lineage>
</organism>
<sequence>MVPVPVDGPVGPEDAAFTPRMRMTLRLPEGPVIEAVAKLGGSPVWLAESAWPVSPTSGAPLLFIGQFPVPVAPGEAARMAYLFLEDDGNCLGGLDRPEKESGDAAVIIQPGGRIRPGVLIGPPGTTGPTLWTNTDEQTPVEWLVDLAPFAPHDEEAIEQYVAWTRGERGEPELYADDETHNWLGGRPLYPNFALVGHPWRFFFQLEGLEGDADDAYCLYFAEGTGHAYLSPDGLEGFFIWQAA</sequence>
<keyword evidence="2" id="KW-1185">Reference proteome</keyword>
<dbReference type="Proteomes" id="UP001551482">
    <property type="component" value="Unassembled WGS sequence"/>
</dbReference>
<dbReference type="EMBL" id="JBEZFP010000100">
    <property type="protein sequence ID" value="MEU8137808.1"/>
    <property type="molecule type" value="Genomic_DNA"/>
</dbReference>
<accession>A0ABV3DPY1</accession>
<evidence type="ECO:0000313" key="1">
    <source>
        <dbReference type="EMBL" id="MEU8137808.1"/>
    </source>
</evidence>
<gene>
    <name evidence="1" type="ORF">AB0C36_30395</name>
</gene>